<feature type="compositionally biased region" description="Basic and acidic residues" evidence="9">
    <location>
        <begin position="212"/>
        <end position="228"/>
    </location>
</feature>
<dbReference type="CDD" id="cd18793">
    <property type="entry name" value="SF2_C_SNF"/>
    <property type="match status" value="1"/>
</dbReference>
<dbReference type="GO" id="GO:0016887">
    <property type="term" value="F:ATP hydrolysis activity"/>
    <property type="evidence" value="ECO:0007669"/>
    <property type="project" value="InterPro"/>
</dbReference>
<dbReference type="Pfam" id="PF00176">
    <property type="entry name" value="SNF2-rel_dom"/>
    <property type="match status" value="1"/>
</dbReference>
<dbReference type="Proteomes" id="UP000046392">
    <property type="component" value="Unplaced"/>
</dbReference>
<dbReference type="PANTHER" id="PTHR45797">
    <property type="entry name" value="RAD54-LIKE"/>
    <property type="match status" value="1"/>
</dbReference>
<dbReference type="InterPro" id="IPR049730">
    <property type="entry name" value="SNF2/RAD54-like_C"/>
</dbReference>
<dbReference type="SMART" id="SM00490">
    <property type="entry name" value="HELICc"/>
    <property type="match status" value="1"/>
</dbReference>
<comment type="subcellular location">
    <subcellularLocation>
        <location evidence="1">Nucleus</location>
    </subcellularLocation>
</comment>
<evidence type="ECO:0000256" key="8">
    <source>
        <dbReference type="ARBA" id="ARBA00023242"/>
    </source>
</evidence>
<evidence type="ECO:0000256" key="6">
    <source>
        <dbReference type="ARBA" id="ARBA00022840"/>
    </source>
</evidence>
<dbReference type="AlphaFoldDB" id="A0A0N5BQP6"/>
<keyword evidence="3" id="KW-0547">Nucleotide-binding</keyword>
<keyword evidence="5" id="KW-0347">Helicase</keyword>
<dbReference type="STRING" id="174720.A0A0N5BQP6"/>
<keyword evidence="4" id="KW-0378">Hydrolase</keyword>
<comment type="similarity">
    <text evidence="2">Belongs to the SNF2/RAD54 helicase family.</text>
</comment>
<proteinExistence type="inferred from homology"/>
<feature type="region of interest" description="Disordered" evidence="9">
    <location>
        <begin position="163"/>
        <end position="190"/>
    </location>
</feature>
<feature type="compositionally biased region" description="Acidic residues" evidence="9">
    <location>
        <begin position="91"/>
        <end position="102"/>
    </location>
</feature>
<feature type="domain" description="Helicase ATP-binding" evidence="10">
    <location>
        <begin position="352"/>
        <end position="542"/>
    </location>
</feature>
<feature type="region of interest" description="Disordered" evidence="9">
    <location>
        <begin position="79"/>
        <end position="111"/>
    </location>
</feature>
<sequence>MLFYDDDHIVQDIRDGTNMKCNLRLSIQRFLRLHDYSKVSTLAGSEEKKDIYDEMKNEGANIIKCVNKFIDQAKKDCTPEERNTRESSFECSDESESCDDNDDRSSIITNEDAPDMNSAFLEIMNDKGLYNSDEEEEGEINSLLSVSSSESVIDCDDAIQCTPSGSPVFRRPQSSSKRRRLRLSSDSSSEIVVPQRKRYRICMTDEDEDMENNSKDSKKGEDKIDKPISKGIELITLSSDEEEEGGGGGEKENPNKYQRKILNDGQLVQSTREAKRINDIYRKEYSQRCKDMRIIRYHDSQKDIPYYERRIKSITLESNKEVCVDKAFLKVLKPHQAEGIDFLYYTTIRSLEYLDDPGSGGILAHCMGLGKSLQVIVFLQTVFFNPKISKRISKGLLLVPTNVIDNWQKECDYWQSFVEDRTRKFGVYTLLAGKSGSNSHVKPSILIVGYEMFRNLVNLSENKRCKMGSKKQNSLCAKYCEYLKERPDIVICDEGHKLKNITSQLAIAVNSISTRRRICLTGTPIQNNLREYFTMINFVKPSLLGTYKEFSNQFANPIEKGIKIGASKDDVRLMKKRYVVLWKMLDHVLHRRDASFLYSTLPPKEEYIVYCATTTIQIKLLKELIENFPGNSCFLNYKSTMSYICTHPSLLSSKTNDLPNEEDVSDLENISIRKEISEWSEKNELIRNVRWNNFEISSKLVILFEILRYAEKVGDKVLVFVQYRKTIKYIEKALRYLAENNLWYGENHTNCQKTAGKSWKLHKDYFVITGDTPLDERSFVQNRINMRRTKSTRARLVLMTTKASSLGTNFIGANRVVLFEPGFNPSDDLQALHRVYRMGQKKPTFIYRLVAQGTIEERIQERQIIKDGISRCSIDKHHIRDLYDDDSTQLSKLNCIDVNDSSYCRETLPKPNDDLLSNLIIKNPKRIINYAVYDSLLENKVDEELTEEEKEKEWNEFISQERLNEELESISTFPPLSENGVVPLPNVPYLDKLSRVLVPRPTQER</sequence>
<name>A0A0N5BQP6_STREA</name>
<keyword evidence="12" id="KW-1185">Reference proteome</keyword>
<dbReference type="GO" id="GO:0003677">
    <property type="term" value="F:DNA binding"/>
    <property type="evidence" value="ECO:0007669"/>
    <property type="project" value="UniProtKB-KW"/>
</dbReference>
<feature type="compositionally biased region" description="Basic and acidic residues" evidence="9">
    <location>
        <begin position="79"/>
        <end position="88"/>
    </location>
</feature>
<dbReference type="PROSITE" id="PS51192">
    <property type="entry name" value="HELICASE_ATP_BIND_1"/>
    <property type="match status" value="1"/>
</dbReference>
<organism evidence="12 13">
    <name type="scientific">Strongyloides papillosus</name>
    <name type="common">Intestinal threadworm</name>
    <dbReference type="NCBI Taxonomy" id="174720"/>
    <lineage>
        <taxon>Eukaryota</taxon>
        <taxon>Metazoa</taxon>
        <taxon>Ecdysozoa</taxon>
        <taxon>Nematoda</taxon>
        <taxon>Chromadorea</taxon>
        <taxon>Rhabditida</taxon>
        <taxon>Tylenchina</taxon>
        <taxon>Panagrolaimomorpha</taxon>
        <taxon>Strongyloidoidea</taxon>
        <taxon>Strongyloididae</taxon>
        <taxon>Strongyloides</taxon>
    </lineage>
</organism>
<dbReference type="InterPro" id="IPR027417">
    <property type="entry name" value="P-loop_NTPase"/>
</dbReference>
<dbReference type="Gene3D" id="3.40.50.10810">
    <property type="entry name" value="Tandem AAA-ATPase domain"/>
    <property type="match status" value="1"/>
</dbReference>
<keyword evidence="8" id="KW-0539">Nucleus</keyword>
<evidence type="ECO:0000259" key="10">
    <source>
        <dbReference type="PROSITE" id="PS51192"/>
    </source>
</evidence>
<evidence type="ECO:0000256" key="2">
    <source>
        <dbReference type="ARBA" id="ARBA00007025"/>
    </source>
</evidence>
<dbReference type="SMART" id="SM00487">
    <property type="entry name" value="DEXDc"/>
    <property type="match status" value="1"/>
</dbReference>
<dbReference type="WBParaSite" id="SPAL_0000820800.2">
    <property type="protein sequence ID" value="SPAL_0000820800.2"/>
    <property type="gene ID" value="SPAL_0000820800"/>
</dbReference>
<evidence type="ECO:0000259" key="11">
    <source>
        <dbReference type="PROSITE" id="PS51194"/>
    </source>
</evidence>
<dbReference type="GO" id="GO:0005524">
    <property type="term" value="F:ATP binding"/>
    <property type="evidence" value="ECO:0007669"/>
    <property type="project" value="UniProtKB-KW"/>
</dbReference>
<evidence type="ECO:0000256" key="5">
    <source>
        <dbReference type="ARBA" id="ARBA00022806"/>
    </source>
</evidence>
<dbReference type="Pfam" id="PF00271">
    <property type="entry name" value="Helicase_C"/>
    <property type="match status" value="1"/>
</dbReference>
<dbReference type="SUPFAM" id="SSF52540">
    <property type="entry name" value="P-loop containing nucleoside triphosphate hydrolases"/>
    <property type="match status" value="2"/>
</dbReference>
<accession>A0A0N5BQP6</accession>
<keyword evidence="6" id="KW-0067">ATP-binding</keyword>
<evidence type="ECO:0000256" key="4">
    <source>
        <dbReference type="ARBA" id="ARBA00022801"/>
    </source>
</evidence>
<evidence type="ECO:0000256" key="3">
    <source>
        <dbReference type="ARBA" id="ARBA00022741"/>
    </source>
</evidence>
<evidence type="ECO:0000256" key="9">
    <source>
        <dbReference type="SAM" id="MobiDB-lite"/>
    </source>
</evidence>
<evidence type="ECO:0000256" key="1">
    <source>
        <dbReference type="ARBA" id="ARBA00004123"/>
    </source>
</evidence>
<dbReference type="InterPro" id="IPR044574">
    <property type="entry name" value="ARIP4-like"/>
</dbReference>
<feature type="region of interest" description="Disordered" evidence="9">
    <location>
        <begin position="204"/>
        <end position="258"/>
    </location>
</feature>
<dbReference type="InterPro" id="IPR000330">
    <property type="entry name" value="SNF2_N"/>
</dbReference>
<dbReference type="Gene3D" id="3.40.50.300">
    <property type="entry name" value="P-loop containing nucleotide triphosphate hydrolases"/>
    <property type="match status" value="1"/>
</dbReference>
<keyword evidence="7" id="KW-0238">DNA-binding</keyword>
<dbReference type="InterPro" id="IPR001650">
    <property type="entry name" value="Helicase_C-like"/>
</dbReference>
<evidence type="ECO:0000313" key="12">
    <source>
        <dbReference type="Proteomes" id="UP000046392"/>
    </source>
</evidence>
<dbReference type="GO" id="GO:0004386">
    <property type="term" value="F:helicase activity"/>
    <property type="evidence" value="ECO:0007669"/>
    <property type="project" value="UniProtKB-KW"/>
</dbReference>
<dbReference type="PROSITE" id="PS51194">
    <property type="entry name" value="HELICASE_CTER"/>
    <property type="match status" value="1"/>
</dbReference>
<evidence type="ECO:0000256" key="7">
    <source>
        <dbReference type="ARBA" id="ARBA00023125"/>
    </source>
</evidence>
<dbReference type="InterPro" id="IPR014001">
    <property type="entry name" value="Helicase_ATP-bd"/>
</dbReference>
<reference evidence="13" key="1">
    <citation type="submission" date="2017-02" db="UniProtKB">
        <authorList>
            <consortium name="WormBaseParasite"/>
        </authorList>
    </citation>
    <scope>IDENTIFICATION</scope>
</reference>
<feature type="domain" description="Helicase C-terminal" evidence="11">
    <location>
        <begin position="705"/>
        <end position="883"/>
    </location>
</feature>
<evidence type="ECO:0000313" key="13">
    <source>
        <dbReference type="WBParaSite" id="SPAL_0000820800.2"/>
    </source>
</evidence>
<dbReference type="PANTHER" id="PTHR45797:SF1">
    <property type="entry name" value="HELICASE ARIP4"/>
    <property type="match status" value="1"/>
</dbReference>
<dbReference type="GO" id="GO:0005634">
    <property type="term" value="C:nucleus"/>
    <property type="evidence" value="ECO:0007669"/>
    <property type="project" value="UniProtKB-SubCell"/>
</dbReference>
<protein>
    <submittedName>
        <fullName evidence="13">Transcriptional regulator ATRX homolog</fullName>
    </submittedName>
</protein>
<dbReference type="InterPro" id="IPR038718">
    <property type="entry name" value="SNF2-like_sf"/>
</dbReference>